<dbReference type="GO" id="GO:0071555">
    <property type="term" value="P:cell wall organization"/>
    <property type="evidence" value="ECO:0007669"/>
    <property type="project" value="UniProtKB-KW"/>
</dbReference>
<dbReference type="GO" id="GO:0008360">
    <property type="term" value="P:regulation of cell shape"/>
    <property type="evidence" value="ECO:0007669"/>
    <property type="project" value="UniProtKB-KW"/>
</dbReference>
<evidence type="ECO:0000256" key="14">
    <source>
        <dbReference type="ARBA" id="ARBA00023268"/>
    </source>
</evidence>
<evidence type="ECO:0000256" key="1">
    <source>
        <dbReference type="ARBA" id="ARBA00004236"/>
    </source>
</evidence>
<dbReference type="Proteomes" id="UP000198510">
    <property type="component" value="Unassembled WGS sequence"/>
</dbReference>
<dbReference type="InterPro" id="IPR036950">
    <property type="entry name" value="PBP_transglycosylase"/>
</dbReference>
<evidence type="ECO:0000256" key="4">
    <source>
        <dbReference type="ARBA" id="ARBA00007739"/>
    </source>
</evidence>
<evidence type="ECO:0000256" key="12">
    <source>
        <dbReference type="ARBA" id="ARBA00022984"/>
    </source>
</evidence>
<organism evidence="22 23">
    <name type="scientific">Catalinimonas alkaloidigena</name>
    <dbReference type="NCBI Taxonomy" id="1075417"/>
    <lineage>
        <taxon>Bacteria</taxon>
        <taxon>Pseudomonadati</taxon>
        <taxon>Bacteroidota</taxon>
        <taxon>Cytophagia</taxon>
        <taxon>Cytophagales</taxon>
        <taxon>Catalimonadaceae</taxon>
        <taxon>Catalinimonas</taxon>
    </lineage>
</organism>
<keyword evidence="19" id="KW-1133">Transmembrane helix</keyword>
<evidence type="ECO:0000256" key="17">
    <source>
        <dbReference type="ARBA" id="ARBA00049902"/>
    </source>
</evidence>
<evidence type="ECO:0000256" key="6">
    <source>
        <dbReference type="ARBA" id="ARBA00022645"/>
    </source>
</evidence>
<dbReference type="Pfam" id="PF00905">
    <property type="entry name" value="Transpeptidase"/>
    <property type="match status" value="1"/>
</dbReference>
<dbReference type="InterPro" id="IPR001460">
    <property type="entry name" value="PCN-bd_Tpept"/>
</dbReference>
<dbReference type="GO" id="GO:0006508">
    <property type="term" value="P:proteolysis"/>
    <property type="evidence" value="ECO:0007669"/>
    <property type="project" value="UniProtKB-KW"/>
</dbReference>
<dbReference type="PANTHER" id="PTHR32282">
    <property type="entry name" value="BINDING PROTEIN TRANSPEPTIDASE, PUTATIVE-RELATED"/>
    <property type="match status" value="1"/>
</dbReference>
<dbReference type="GO" id="GO:0008658">
    <property type="term" value="F:penicillin binding"/>
    <property type="evidence" value="ECO:0007669"/>
    <property type="project" value="InterPro"/>
</dbReference>
<evidence type="ECO:0000256" key="13">
    <source>
        <dbReference type="ARBA" id="ARBA00023136"/>
    </source>
</evidence>
<keyword evidence="12" id="KW-0573">Peptidoglycan synthesis</keyword>
<keyword evidence="7" id="KW-0645">Protease</keyword>
<comment type="similarity">
    <text evidence="3">In the C-terminal section; belongs to the transpeptidase family.</text>
</comment>
<keyword evidence="13 19" id="KW-0472">Membrane</keyword>
<dbReference type="EMBL" id="FNFO01000003">
    <property type="protein sequence ID" value="SDK61566.1"/>
    <property type="molecule type" value="Genomic_DNA"/>
</dbReference>
<proteinExistence type="inferred from homology"/>
<dbReference type="GO" id="GO:0005886">
    <property type="term" value="C:plasma membrane"/>
    <property type="evidence" value="ECO:0007669"/>
    <property type="project" value="UniProtKB-SubCell"/>
</dbReference>
<evidence type="ECO:0000256" key="5">
    <source>
        <dbReference type="ARBA" id="ARBA00022475"/>
    </source>
</evidence>
<keyword evidence="15" id="KW-0961">Cell wall biogenesis/degradation</keyword>
<protein>
    <submittedName>
        <fullName evidence="22">Penicillin-binding protein 1A</fullName>
    </submittedName>
</protein>
<evidence type="ECO:0000256" key="18">
    <source>
        <dbReference type="SAM" id="MobiDB-lite"/>
    </source>
</evidence>
<evidence type="ECO:0000259" key="21">
    <source>
        <dbReference type="Pfam" id="PF00912"/>
    </source>
</evidence>
<dbReference type="GO" id="GO:0009002">
    <property type="term" value="F:serine-type D-Ala-D-Ala carboxypeptidase activity"/>
    <property type="evidence" value="ECO:0007669"/>
    <property type="project" value="UniProtKB-EC"/>
</dbReference>
<dbReference type="GO" id="GO:0030288">
    <property type="term" value="C:outer membrane-bounded periplasmic space"/>
    <property type="evidence" value="ECO:0007669"/>
    <property type="project" value="TreeGrafter"/>
</dbReference>
<dbReference type="InterPro" id="IPR050396">
    <property type="entry name" value="Glycosyltr_51/Transpeptidase"/>
</dbReference>
<keyword evidence="14" id="KW-0511">Multifunctional enzyme</keyword>
<comment type="pathway">
    <text evidence="2">Cell wall biogenesis; peptidoglycan biosynthesis.</text>
</comment>
<feature type="region of interest" description="Disordered" evidence="18">
    <location>
        <begin position="758"/>
        <end position="789"/>
    </location>
</feature>
<dbReference type="Pfam" id="PF00912">
    <property type="entry name" value="Transgly"/>
    <property type="match status" value="1"/>
</dbReference>
<feature type="domain" description="Penicillin-binding protein transpeptidase" evidence="20">
    <location>
        <begin position="432"/>
        <end position="670"/>
    </location>
</feature>
<evidence type="ECO:0000256" key="11">
    <source>
        <dbReference type="ARBA" id="ARBA00022960"/>
    </source>
</evidence>
<dbReference type="STRING" id="1075417.SAMN05421823_10374"/>
<keyword evidence="10" id="KW-0378">Hydrolase</keyword>
<feature type="compositionally biased region" description="Basic and acidic residues" evidence="18">
    <location>
        <begin position="778"/>
        <end position="789"/>
    </location>
</feature>
<evidence type="ECO:0000256" key="10">
    <source>
        <dbReference type="ARBA" id="ARBA00022801"/>
    </source>
</evidence>
<dbReference type="SUPFAM" id="SSF56601">
    <property type="entry name" value="beta-lactamase/transpeptidase-like"/>
    <property type="match status" value="1"/>
</dbReference>
<keyword evidence="5" id="KW-1003">Cell membrane</keyword>
<comment type="similarity">
    <text evidence="4">In the N-terminal section; belongs to the glycosyltransferase 51 family.</text>
</comment>
<name>A0A1G9DCC8_9BACT</name>
<comment type="subcellular location">
    <subcellularLocation>
        <location evidence="1">Cell membrane</location>
    </subcellularLocation>
</comment>
<evidence type="ECO:0000256" key="16">
    <source>
        <dbReference type="ARBA" id="ARBA00034000"/>
    </source>
</evidence>
<evidence type="ECO:0000256" key="8">
    <source>
        <dbReference type="ARBA" id="ARBA00022676"/>
    </source>
</evidence>
<dbReference type="PANTHER" id="PTHR32282:SF11">
    <property type="entry name" value="PENICILLIN-BINDING PROTEIN 1B"/>
    <property type="match status" value="1"/>
</dbReference>
<evidence type="ECO:0000256" key="3">
    <source>
        <dbReference type="ARBA" id="ARBA00007090"/>
    </source>
</evidence>
<comment type="catalytic activity">
    <reaction evidence="16">
        <text>Preferential cleavage: (Ac)2-L-Lys-D-Ala-|-D-Ala. Also transpeptidation of peptidyl-alanyl moieties that are N-acyl substituents of D-alanine.</text>
        <dbReference type="EC" id="3.4.16.4"/>
    </reaction>
</comment>
<evidence type="ECO:0000256" key="15">
    <source>
        <dbReference type="ARBA" id="ARBA00023316"/>
    </source>
</evidence>
<evidence type="ECO:0000313" key="23">
    <source>
        <dbReference type="Proteomes" id="UP000198510"/>
    </source>
</evidence>
<keyword evidence="9" id="KW-0808">Transferase</keyword>
<dbReference type="GO" id="GO:0009252">
    <property type="term" value="P:peptidoglycan biosynthetic process"/>
    <property type="evidence" value="ECO:0007669"/>
    <property type="project" value="UniProtKB-KW"/>
</dbReference>
<dbReference type="InterPro" id="IPR023346">
    <property type="entry name" value="Lysozyme-like_dom_sf"/>
</dbReference>
<comment type="catalytic activity">
    <reaction evidence="17">
        <text>[GlcNAc-(1-&gt;4)-Mur2Ac(oyl-L-Ala-gamma-D-Glu-L-Lys-D-Ala-D-Ala)](n)-di-trans,octa-cis-undecaprenyl diphosphate + beta-D-GlcNAc-(1-&gt;4)-Mur2Ac(oyl-L-Ala-gamma-D-Glu-L-Lys-D-Ala-D-Ala)-di-trans,octa-cis-undecaprenyl diphosphate = [GlcNAc-(1-&gt;4)-Mur2Ac(oyl-L-Ala-gamma-D-Glu-L-Lys-D-Ala-D-Ala)](n+1)-di-trans,octa-cis-undecaprenyl diphosphate + di-trans,octa-cis-undecaprenyl diphosphate + H(+)</text>
        <dbReference type="Rhea" id="RHEA:23708"/>
        <dbReference type="Rhea" id="RHEA-COMP:9602"/>
        <dbReference type="Rhea" id="RHEA-COMP:9603"/>
        <dbReference type="ChEBI" id="CHEBI:15378"/>
        <dbReference type="ChEBI" id="CHEBI:58405"/>
        <dbReference type="ChEBI" id="CHEBI:60033"/>
        <dbReference type="ChEBI" id="CHEBI:78435"/>
        <dbReference type="EC" id="2.4.99.28"/>
    </reaction>
</comment>
<evidence type="ECO:0000259" key="20">
    <source>
        <dbReference type="Pfam" id="PF00905"/>
    </source>
</evidence>
<keyword evidence="11" id="KW-0133">Cell shape</keyword>
<evidence type="ECO:0000256" key="2">
    <source>
        <dbReference type="ARBA" id="ARBA00004752"/>
    </source>
</evidence>
<keyword evidence="23" id="KW-1185">Reference proteome</keyword>
<dbReference type="AlphaFoldDB" id="A0A1G9DCC8"/>
<keyword evidence="19" id="KW-0812">Transmembrane</keyword>
<evidence type="ECO:0000256" key="19">
    <source>
        <dbReference type="SAM" id="Phobius"/>
    </source>
</evidence>
<feature type="domain" description="Glycosyl transferase family 51" evidence="21">
    <location>
        <begin position="87"/>
        <end position="258"/>
    </location>
</feature>
<dbReference type="Gene3D" id="1.10.3810.10">
    <property type="entry name" value="Biosynthetic peptidoglycan transglycosylase-like"/>
    <property type="match status" value="1"/>
</dbReference>
<reference evidence="22 23" key="1">
    <citation type="submission" date="2016-10" db="EMBL/GenBank/DDBJ databases">
        <authorList>
            <person name="de Groot N.N."/>
        </authorList>
    </citation>
    <scope>NUCLEOTIDE SEQUENCE [LARGE SCALE GENOMIC DNA]</scope>
    <source>
        <strain evidence="22 23">DSM 25186</strain>
    </source>
</reference>
<evidence type="ECO:0000256" key="7">
    <source>
        <dbReference type="ARBA" id="ARBA00022670"/>
    </source>
</evidence>
<gene>
    <name evidence="22" type="ORF">SAMN05421823_10374</name>
</gene>
<feature type="compositionally biased region" description="Basic and acidic residues" evidence="18">
    <location>
        <begin position="758"/>
        <end position="771"/>
    </location>
</feature>
<accession>A0A1G9DCC8</accession>
<dbReference type="InterPro" id="IPR012338">
    <property type="entry name" value="Beta-lactam/transpept-like"/>
</dbReference>
<dbReference type="InterPro" id="IPR001264">
    <property type="entry name" value="Glyco_trans_51"/>
</dbReference>
<feature type="transmembrane region" description="Helical" evidence="19">
    <location>
        <begin position="30"/>
        <end position="53"/>
    </location>
</feature>
<dbReference type="OrthoDB" id="9766909at2"/>
<dbReference type="Gene3D" id="3.40.710.10">
    <property type="entry name" value="DD-peptidase/beta-lactamase superfamily"/>
    <property type="match status" value="2"/>
</dbReference>
<evidence type="ECO:0000313" key="22">
    <source>
        <dbReference type="EMBL" id="SDK61566.1"/>
    </source>
</evidence>
<keyword evidence="6" id="KW-0121">Carboxypeptidase</keyword>
<evidence type="ECO:0000256" key="9">
    <source>
        <dbReference type="ARBA" id="ARBA00022679"/>
    </source>
</evidence>
<keyword evidence="8" id="KW-0328">Glycosyltransferase</keyword>
<dbReference type="GO" id="GO:0008955">
    <property type="term" value="F:peptidoglycan glycosyltransferase activity"/>
    <property type="evidence" value="ECO:0007669"/>
    <property type="project" value="UniProtKB-EC"/>
</dbReference>
<dbReference type="SUPFAM" id="SSF53955">
    <property type="entry name" value="Lysozyme-like"/>
    <property type="match status" value="1"/>
</dbReference>
<sequence>MRRLVRPFIAWWQRLTTETRRGNYRPLFRLFLVLLALPFALVATLYLAVWLGLTGPLPTAKDLRTIQNATASEVYSADGVLLGKYFIENRTNIEYAQIAPAVIDALVATEDARFYEHEGVDLRSLGRVVVKSLLLQQESAGGGSTLSQQLAKNLFPRRTYGPLTMPINKLREMMIARRLERVYSKQDILTLYLNTVPFGGNLFGIEAGARRFFNVPAAQLTPEQAAVLVGMLKATTSYNPKRHPERAQARRNVVLSQMVRYQYLDAPTADSLKQLPLKLDYHLVTHNDGLAPYLRAHLRRELQAWCEAHTKADGTPYNLYTDGLKIYTTVDSRLQAYAEKAVARQMARLQSLFFKHWNNRTPWDRDPNIILTAQQRSPRYRQLKAAGSSDEEIRSQFQQKVPMTIFTWDGEKERDMSPLDSIRYYQLFLNAGFLAMRPQSGEVLAWVGGINHKYFQYDHVRSRRQVGSTFKPIVYAAALESGVDPCAYIPNERRTYEEYDNWSPGNAEGNYEGFYSMQGGLTHSVNTVAAHLIMETGIDKVSELAHRMGVQPELPEVPSLALGTASISLYDMVSVYATLANRGAYVPPHYLVRITDARGQVLDQFAPDRLPKRVMKESTADLMTHMLESVVDSGTARRLRTQFRLPNDIAGKTGTTQSHADGWFIGYTPELVAGAWVGAEDPRVRFRTISLGQGSATALPIWGDFMQQVNKDPEFRSLARAQFPELSPRLAKRLDCEMYRDKDKADNIFELLFGTDHEREKRREERREHRQQGKKKKNLGDRLRDLFGG</sequence>